<keyword evidence="2" id="KW-1185">Reference proteome</keyword>
<proteinExistence type="predicted"/>
<name>A0ABU3BLE4_9FLAO</name>
<evidence type="ECO:0008006" key="3">
    <source>
        <dbReference type="Google" id="ProtNLM"/>
    </source>
</evidence>
<dbReference type="Proteomes" id="UP001250662">
    <property type="component" value="Unassembled WGS sequence"/>
</dbReference>
<feature type="non-terminal residue" evidence="1">
    <location>
        <position position="73"/>
    </location>
</feature>
<protein>
    <recommendedName>
        <fullName evidence="3">Flagellin</fullName>
    </recommendedName>
</protein>
<feature type="non-terminal residue" evidence="1">
    <location>
        <position position="1"/>
    </location>
</feature>
<evidence type="ECO:0000313" key="2">
    <source>
        <dbReference type="Proteomes" id="UP001250662"/>
    </source>
</evidence>
<dbReference type="EMBL" id="JAVRHU010000037">
    <property type="protein sequence ID" value="MDT0622993.1"/>
    <property type="molecule type" value="Genomic_DNA"/>
</dbReference>
<gene>
    <name evidence="1" type="ORF">RM520_15305</name>
</gene>
<evidence type="ECO:0000313" key="1">
    <source>
        <dbReference type="EMBL" id="MDT0622993.1"/>
    </source>
</evidence>
<comment type="caution">
    <text evidence="1">The sequence shown here is derived from an EMBL/GenBank/DDBJ whole genome shotgun (WGS) entry which is preliminary data.</text>
</comment>
<accession>A0ABU3BLE4</accession>
<dbReference type="RefSeq" id="WP_311388582.1">
    <property type="nucleotide sequence ID" value="NZ_JAVRHU010000037.1"/>
</dbReference>
<reference evidence="1 2" key="1">
    <citation type="submission" date="2023-09" db="EMBL/GenBank/DDBJ databases">
        <authorList>
            <person name="Rey-Velasco X."/>
        </authorList>
    </citation>
    <scope>NUCLEOTIDE SEQUENCE [LARGE SCALE GENOMIC DNA]</scope>
    <source>
        <strain evidence="1 2">P007</strain>
    </source>
</reference>
<organism evidence="1 2">
    <name type="scientific">Croceitalea vernalis</name>
    <dbReference type="NCBI Taxonomy" id="3075599"/>
    <lineage>
        <taxon>Bacteria</taxon>
        <taxon>Pseudomonadati</taxon>
        <taxon>Bacteroidota</taxon>
        <taxon>Flavobacteriia</taxon>
        <taxon>Flavobacteriales</taxon>
        <taxon>Flavobacteriaceae</taxon>
        <taxon>Croceitalea</taxon>
    </lineage>
</organism>
<sequence>AVKTYVDNQVATLGDDDITAVTFDGTNLTVDEGTTTFFASLATLEESADITANTTAIALKEDAANKSTDITLA</sequence>